<feature type="chain" id="PRO_5047404175" evidence="1">
    <location>
        <begin position="21"/>
        <end position="310"/>
    </location>
</feature>
<evidence type="ECO:0000256" key="1">
    <source>
        <dbReference type="SAM" id="SignalP"/>
    </source>
</evidence>
<proteinExistence type="predicted"/>
<protein>
    <submittedName>
        <fullName evidence="2">Uncharacterized protein</fullName>
    </submittedName>
</protein>
<keyword evidence="3" id="KW-1185">Reference proteome</keyword>
<feature type="signal peptide" evidence="1">
    <location>
        <begin position="1"/>
        <end position="20"/>
    </location>
</feature>
<gene>
    <name evidence="2" type="ORF">AAF712_006301</name>
</gene>
<accession>A0ABR2ZY95</accession>
<sequence>MQYLPVVISLLPFLLAVTRAQAPQCPPGFEAVEEPKGTGNYKCIKVEWTCPGGDERKYVNAASNADSCCTVGSDLVIYDQNTRVGVCCGKDQTYAGIAPNGKCCAKGQILSTDGKCIAPPGGNCPSCPNQPTGACRLQLACGDSTTTNGLKYGSCYQMMFPNTNNAQLGREPDSSGGQYISEGHLQNIVYRICQSTTACGTGLVKPTDTFYIEDDVGPSNDQAGTRSWNNAAPGTHIVITTTAAQAAQFKGTTSCSACACVVSLTGVGKGMGTFGKNDQPEIAFYANPRVALDMQFAEIPCDGIFNFPQN</sequence>
<comment type="caution">
    <text evidence="2">The sequence shown here is derived from an EMBL/GenBank/DDBJ whole genome shotgun (WGS) entry which is preliminary data.</text>
</comment>
<name>A0ABR2ZY95_9AGAR</name>
<dbReference type="Proteomes" id="UP001437256">
    <property type="component" value="Unassembled WGS sequence"/>
</dbReference>
<evidence type="ECO:0000313" key="3">
    <source>
        <dbReference type="Proteomes" id="UP001437256"/>
    </source>
</evidence>
<reference evidence="2 3" key="1">
    <citation type="submission" date="2024-05" db="EMBL/GenBank/DDBJ databases">
        <title>A draft genome resource for the thread blight pathogen Marasmius tenuissimus strain MS-2.</title>
        <authorList>
            <person name="Yulfo-Soto G.E."/>
            <person name="Baruah I.K."/>
            <person name="Amoako-Attah I."/>
            <person name="Bukari Y."/>
            <person name="Meinhardt L.W."/>
            <person name="Bailey B.A."/>
            <person name="Cohen S.P."/>
        </authorList>
    </citation>
    <scope>NUCLEOTIDE SEQUENCE [LARGE SCALE GENOMIC DNA]</scope>
    <source>
        <strain evidence="2 3">MS-2</strain>
    </source>
</reference>
<dbReference type="EMBL" id="JBBXMP010000033">
    <property type="protein sequence ID" value="KAL0066696.1"/>
    <property type="molecule type" value="Genomic_DNA"/>
</dbReference>
<organism evidence="2 3">
    <name type="scientific">Marasmius tenuissimus</name>
    <dbReference type="NCBI Taxonomy" id="585030"/>
    <lineage>
        <taxon>Eukaryota</taxon>
        <taxon>Fungi</taxon>
        <taxon>Dikarya</taxon>
        <taxon>Basidiomycota</taxon>
        <taxon>Agaricomycotina</taxon>
        <taxon>Agaricomycetes</taxon>
        <taxon>Agaricomycetidae</taxon>
        <taxon>Agaricales</taxon>
        <taxon>Marasmiineae</taxon>
        <taxon>Marasmiaceae</taxon>
        <taxon>Marasmius</taxon>
    </lineage>
</organism>
<evidence type="ECO:0000313" key="2">
    <source>
        <dbReference type="EMBL" id="KAL0066696.1"/>
    </source>
</evidence>
<keyword evidence="1" id="KW-0732">Signal</keyword>